<keyword evidence="3" id="KW-0539">Nucleus</keyword>
<dbReference type="InterPro" id="IPR036397">
    <property type="entry name" value="RNaseH_sf"/>
</dbReference>
<dbReference type="Pfam" id="PF03184">
    <property type="entry name" value="DDE_1"/>
    <property type="match status" value="1"/>
</dbReference>
<sequence length="702" mass="78957">MPSPKSRQHVYSEDAIHKCLDEIAKGSTAKAASVKYGIPRSTLRYRRSDKWQHTTRRGPSSVLSGQEENKIVKWIVEMQQRGFPVQRRTLLFKVKEYLTASPRKTPFKNDCPGKNDQKLLLYLFTYRNFVLGQKWFTSFMRRNSTLSIRTPEEVSSASARVTENDIRNWFAEVEKWLDHHEMRDICSDSSRIFNGDETSFYLHPKTKQVIAQKGSLNVYEVEQACSKQNVTVMFSFGANGTVVHPMIILPGQRIRKEVAQGFPQEWQLGQSERGWMTTHNFGQYIKKVFHPFLLREGVKLPVILFVDGHSSHVGVEVADLCQQLGVILIALYPNTTRITQPADVSIFKPLKDQWKNEVDDWRSEHPGENFTLRYFGRILEKAVAKGIKKDSIVNGFRVCGLFPFNADNVDYSKCIAKSTDCTPSSACPDISCESNYPAATVVTSEPLILVQPEPSCSKDPTIVVPRQICSQLTISSNDPPSSNTEIPFKVFSDFVPIHRDKIKEAIEVMGADTVAKIQQQSTHDFSHEERIIQYFYNEFIRPFTLFEDRPLVAELPMNEQNSIVGIDETGAVIGGLLIDSEGNVTISASEGTTQEDIIHTLNESANIDSSFTPIAESVVKSDAIPISSSAVKPAGINSTVDQSAPSALADTTNSKLTTRKASISEFLVLPPAPRRSGKHRNYTKKILSCSNCRRTYCRNKKK</sequence>
<keyword evidence="2" id="KW-0238">DNA-binding</keyword>
<evidence type="ECO:0000259" key="4">
    <source>
        <dbReference type="PROSITE" id="PS51253"/>
    </source>
</evidence>
<dbReference type="Gene3D" id="1.10.10.60">
    <property type="entry name" value="Homeodomain-like"/>
    <property type="match status" value="1"/>
</dbReference>
<dbReference type="InterPro" id="IPR007889">
    <property type="entry name" value="HTH_Psq"/>
</dbReference>
<dbReference type="InterPro" id="IPR050863">
    <property type="entry name" value="CenT-Element_Derived"/>
</dbReference>
<dbReference type="PANTHER" id="PTHR19303:SF74">
    <property type="entry name" value="POGO TRANSPOSABLE ELEMENT WITH KRAB DOMAIN"/>
    <property type="match status" value="1"/>
</dbReference>
<proteinExistence type="predicted"/>
<dbReference type="Gene3D" id="3.30.420.10">
    <property type="entry name" value="Ribonuclease H-like superfamily/Ribonuclease H"/>
    <property type="match status" value="1"/>
</dbReference>
<dbReference type="EnsemblMetazoa" id="AAEL022378-RB">
    <property type="protein sequence ID" value="AAEL022378-PB"/>
    <property type="gene ID" value="AAEL022378"/>
</dbReference>
<evidence type="ECO:0000256" key="1">
    <source>
        <dbReference type="ARBA" id="ARBA00004123"/>
    </source>
</evidence>
<dbReference type="InterPro" id="IPR006600">
    <property type="entry name" value="HTH_CenpB_DNA-bd_dom"/>
</dbReference>
<dbReference type="AlphaFoldDB" id="A0A6I8U4A0"/>
<accession>A0A6I8U4A0</accession>
<dbReference type="InParanoid" id="A0A6I8U4A0"/>
<dbReference type="GO" id="GO:0005634">
    <property type="term" value="C:nucleus"/>
    <property type="evidence" value="ECO:0007669"/>
    <property type="project" value="UniProtKB-SubCell"/>
</dbReference>
<dbReference type="PROSITE" id="PS51253">
    <property type="entry name" value="HTH_CENPB"/>
    <property type="match status" value="1"/>
</dbReference>
<organism evidence="5 6">
    <name type="scientific">Aedes aegypti</name>
    <name type="common">Yellowfever mosquito</name>
    <name type="synonym">Culex aegypti</name>
    <dbReference type="NCBI Taxonomy" id="7159"/>
    <lineage>
        <taxon>Eukaryota</taxon>
        <taxon>Metazoa</taxon>
        <taxon>Ecdysozoa</taxon>
        <taxon>Arthropoda</taxon>
        <taxon>Hexapoda</taxon>
        <taxon>Insecta</taxon>
        <taxon>Pterygota</taxon>
        <taxon>Neoptera</taxon>
        <taxon>Endopterygota</taxon>
        <taxon>Diptera</taxon>
        <taxon>Nematocera</taxon>
        <taxon>Culicoidea</taxon>
        <taxon>Culicidae</taxon>
        <taxon>Culicinae</taxon>
        <taxon>Aedini</taxon>
        <taxon>Aedes</taxon>
        <taxon>Stegomyia</taxon>
    </lineage>
</organism>
<reference evidence="5 6" key="1">
    <citation type="submission" date="2017-06" db="EMBL/GenBank/DDBJ databases">
        <title>Aedes aegypti genome working group (AGWG) sequencing and assembly.</title>
        <authorList>
            <consortium name="Aedes aegypti Genome Working Group (AGWG)"/>
            <person name="Matthews B.J."/>
        </authorList>
    </citation>
    <scope>NUCLEOTIDE SEQUENCE [LARGE SCALE GENOMIC DNA]</scope>
    <source>
        <strain evidence="5 6">LVP_AGWG</strain>
    </source>
</reference>
<feature type="domain" description="HTH CENPB-type" evidence="4">
    <location>
        <begin position="55"/>
        <end position="149"/>
    </location>
</feature>
<evidence type="ECO:0000256" key="3">
    <source>
        <dbReference type="ARBA" id="ARBA00023242"/>
    </source>
</evidence>
<gene>
    <name evidence="5" type="primary">110675653</name>
</gene>
<dbReference type="GO" id="GO:0003677">
    <property type="term" value="F:DNA binding"/>
    <property type="evidence" value="ECO:0007669"/>
    <property type="project" value="UniProtKB-KW"/>
</dbReference>
<name>A0A6I8U4A0_AEDAE</name>
<dbReference type="PANTHER" id="PTHR19303">
    <property type="entry name" value="TRANSPOSON"/>
    <property type="match status" value="1"/>
</dbReference>
<reference evidence="5" key="2">
    <citation type="submission" date="2020-05" db="UniProtKB">
        <authorList>
            <consortium name="EnsemblMetazoa"/>
        </authorList>
    </citation>
    <scope>IDENTIFICATION</scope>
    <source>
        <strain evidence="5">LVP_AGWG</strain>
    </source>
</reference>
<dbReference type="EnsemblMetazoa" id="AAEL022378-RA">
    <property type="protein sequence ID" value="AAEL022378-PA"/>
    <property type="gene ID" value="AAEL022378"/>
</dbReference>
<evidence type="ECO:0000256" key="2">
    <source>
        <dbReference type="ARBA" id="ARBA00023125"/>
    </source>
</evidence>
<dbReference type="InterPro" id="IPR004875">
    <property type="entry name" value="DDE_SF_endonuclease_dom"/>
</dbReference>
<dbReference type="Proteomes" id="UP000008820">
    <property type="component" value="Chromosome 1"/>
</dbReference>
<dbReference type="OrthoDB" id="6773793at2759"/>
<dbReference type="SUPFAM" id="SSF46689">
    <property type="entry name" value="Homeodomain-like"/>
    <property type="match status" value="1"/>
</dbReference>
<evidence type="ECO:0000313" key="5">
    <source>
        <dbReference type="EnsemblMetazoa" id="AAEL022378-PB"/>
    </source>
</evidence>
<dbReference type="Pfam" id="PF05225">
    <property type="entry name" value="HTH_psq"/>
    <property type="match status" value="1"/>
</dbReference>
<comment type="subcellular location">
    <subcellularLocation>
        <location evidence="1">Nucleus</location>
    </subcellularLocation>
</comment>
<dbReference type="InterPro" id="IPR009057">
    <property type="entry name" value="Homeodomain-like_sf"/>
</dbReference>
<evidence type="ECO:0000313" key="6">
    <source>
        <dbReference type="Proteomes" id="UP000008820"/>
    </source>
</evidence>
<keyword evidence="6" id="KW-1185">Reference proteome</keyword>
<protein>
    <recommendedName>
        <fullName evidence="4">HTH CENPB-type domain-containing protein</fullName>
    </recommendedName>
</protein>